<gene>
    <name evidence="10" type="ORF">IscW_ISCW013023</name>
</gene>
<dbReference type="Pfam" id="PF01066">
    <property type="entry name" value="CDP-OH_P_transf"/>
    <property type="match status" value="1"/>
</dbReference>
<dbReference type="VEuPathDB" id="VectorBase:ISCW013023"/>
<name>B7QCY8_IXOSC</name>
<feature type="transmembrane region" description="Helical" evidence="9">
    <location>
        <begin position="7"/>
        <end position="27"/>
    </location>
</feature>
<evidence type="ECO:0000256" key="6">
    <source>
        <dbReference type="ARBA" id="ARBA00023136"/>
    </source>
</evidence>
<evidence type="ECO:0000256" key="3">
    <source>
        <dbReference type="ARBA" id="ARBA00022692"/>
    </source>
</evidence>
<evidence type="ECO:0000313" key="12">
    <source>
        <dbReference type="Proteomes" id="UP000001555"/>
    </source>
</evidence>
<dbReference type="OrthoDB" id="10251079at2759"/>
<accession>B7QCY8</accession>
<proteinExistence type="inferred from homology"/>
<dbReference type="PANTHER" id="PTHR15362">
    <property type="entry name" value="PHOSPHATIDYLINOSITOL SYNTHASE"/>
    <property type="match status" value="1"/>
</dbReference>
<dbReference type="EC" id="2.7.8.11" evidence="10"/>
<evidence type="ECO:0000313" key="10">
    <source>
        <dbReference type="EMBL" id="EEC16710.1"/>
    </source>
</evidence>
<evidence type="ECO:0000256" key="2">
    <source>
        <dbReference type="ARBA" id="ARBA00022679"/>
    </source>
</evidence>
<keyword evidence="4 9" id="KW-1133">Transmembrane helix</keyword>
<keyword evidence="3 9" id="KW-0812">Transmembrane</keyword>
<dbReference type="PANTHER" id="PTHR15362:SF13">
    <property type="entry name" value="SI:CH1073-145M9.1"/>
    <property type="match status" value="1"/>
</dbReference>
<evidence type="ECO:0000256" key="8">
    <source>
        <dbReference type="RuleBase" id="RU003750"/>
    </source>
</evidence>
<dbReference type="GO" id="GO:0008654">
    <property type="term" value="P:phospholipid biosynthetic process"/>
    <property type="evidence" value="ECO:0007669"/>
    <property type="project" value="InterPro"/>
</dbReference>
<evidence type="ECO:0000256" key="1">
    <source>
        <dbReference type="ARBA" id="ARBA00004141"/>
    </source>
</evidence>
<keyword evidence="12" id="KW-1185">Reference proteome</keyword>
<keyword evidence="7" id="KW-1208">Phospholipid metabolism</keyword>
<reference evidence="11" key="2">
    <citation type="submission" date="2020-05" db="UniProtKB">
        <authorList>
            <consortium name="EnsemblMetazoa"/>
        </authorList>
    </citation>
    <scope>IDENTIFICATION</scope>
    <source>
        <strain evidence="11">wikel</strain>
    </source>
</reference>
<evidence type="ECO:0000256" key="4">
    <source>
        <dbReference type="ARBA" id="ARBA00022989"/>
    </source>
</evidence>
<dbReference type="GO" id="GO:0016020">
    <property type="term" value="C:membrane"/>
    <property type="evidence" value="ECO:0007669"/>
    <property type="project" value="UniProtKB-SubCell"/>
</dbReference>
<keyword evidence="6 9" id="KW-0472">Membrane</keyword>
<dbReference type="PaxDb" id="6945-B7QCY8"/>
<dbReference type="InterPro" id="IPR000462">
    <property type="entry name" value="CDP-OH_P_trans"/>
</dbReference>
<dbReference type="EnsemblMetazoa" id="ISCW013023-RA">
    <property type="protein sequence ID" value="ISCW013023-PA"/>
    <property type="gene ID" value="ISCW013023"/>
</dbReference>
<dbReference type="InterPro" id="IPR048254">
    <property type="entry name" value="CDP_ALCOHOL_P_TRANSF_CS"/>
</dbReference>
<feature type="transmembrane region" description="Helical" evidence="9">
    <location>
        <begin position="33"/>
        <end position="52"/>
    </location>
</feature>
<evidence type="ECO:0000256" key="7">
    <source>
        <dbReference type="ARBA" id="ARBA00023264"/>
    </source>
</evidence>
<dbReference type="InterPro" id="IPR043130">
    <property type="entry name" value="CDP-OH_PTrfase_TM_dom"/>
</dbReference>
<keyword evidence="5" id="KW-0443">Lipid metabolism</keyword>
<dbReference type="Gene3D" id="1.20.120.1760">
    <property type="match status" value="1"/>
</dbReference>
<feature type="transmembrane region" description="Helical" evidence="9">
    <location>
        <begin position="130"/>
        <end position="149"/>
    </location>
</feature>
<dbReference type="InParanoid" id="B7QCY8"/>
<dbReference type="EMBL" id="ABJB010855697">
    <property type="status" value="NOT_ANNOTATED_CDS"/>
    <property type="molecule type" value="Genomic_DNA"/>
</dbReference>
<evidence type="ECO:0000256" key="9">
    <source>
        <dbReference type="SAM" id="Phobius"/>
    </source>
</evidence>
<protein>
    <submittedName>
        <fullName evidence="10 11">Phosphatidylinositol synthase, putative</fullName>
        <ecNumber evidence="10">2.7.8.11</ecNumber>
    </submittedName>
</protein>
<dbReference type="HOGENOM" id="CLU_1429497_0_0_1"/>
<evidence type="ECO:0000256" key="5">
    <source>
        <dbReference type="ARBA" id="ARBA00023098"/>
    </source>
</evidence>
<sequence>MSRLGVFFYVPNVIGYLRMVIIAADWLLVKDDVWFAVLFFVSVLLDGVDGWAARHFRQVSAFGALLDVTIDLGARAMLWSLVWPRFGGFISSIEWVGFLCNYKEAGKDWKSPRDHPRWIRVILANGFKNFWGGILVLGTHFLPLGIFVAERGIVGWELMKPVIGFLWFGKGICFMTEAYFIGYHVNKINP</sequence>
<dbReference type="GO" id="GO:0003881">
    <property type="term" value="F:CDP-diacylglycerol-inositol 3-phosphatidyltransferase activity"/>
    <property type="evidence" value="ECO:0007669"/>
    <property type="project" value="UniProtKB-EC"/>
</dbReference>
<comment type="similarity">
    <text evidence="8">Belongs to the CDP-alcohol phosphatidyltransferase class-I family.</text>
</comment>
<reference evidence="10 12" key="1">
    <citation type="submission" date="2008-03" db="EMBL/GenBank/DDBJ databases">
        <title>Annotation of Ixodes scapularis.</title>
        <authorList>
            <consortium name="Ixodes scapularis Genome Project Consortium"/>
            <person name="Caler E."/>
            <person name="Hannick L.I."/>
            <person name="Bidwell S."/>
            <person name="Joardar V."/>
            <person name="Thiagarajan M."/>
            <person name="Amedeo P."/>
            <person name="Galinsky K.J."/>
            <person name="Schobel S."/>
            <person name="Inman J."/>
            <person name="Hostetler J."/>
            <person name="Miller J."/>
            <person name="Hammond M."/>
            <person name="Megy K."/>
            <person name="Lawson D."/>
            <person name="Kodira C."/>
            <person name="Sutton G."/>
            <person name="Meyer J."/>
            <person name="Hill C.A."/>
            <person name="Birren B."/>
            <person name="Nene V."/>
            <person name="Collins F."/>
            <person name="Alarcon-Chaidez F."/>
            <person name="Wikel S."/>
            <person name="Strausberg R."/>
        </authorList>
    </citation>
    <scope>NUCLEOTIDE SEQUENCE [LARGE SCALE GENOMIC DNA]</scope>
    <source>
        <strain evidence="12">Wikel</strain>
        <strain evidence="10">Wikel colony</strain>
    </source>
</reference>
<dbReference type="VEuPathDB" id="VectorBase:ISCP_029738"/>
<comment type="subcellular location">
    <subcellularLocation>
        <location evidence="1">Membrane</location>
        <topology evidence="1">Multi-pass membrane protein</topology>
    </subcellularLocation>
</comment>
<dbReference type="VEuPathDB" id="VectorBase:ISCI013023"/>
<keyword evidence="2 8" id="KW-0808">Transferase</keyword>
<dbReference type="AlphaFoldDB" id="B7QCY8"/>
<dbReference type="Proteomes" id="UP000001555">
    <property type="component" value="Unassembled WGS sequence"/>
</dbReference>
<dbReference type="EMBL" id="DS910206">
    <property type="protein sequence ID" value="EEC16710.1"/>
    <property type="molecule type" value="Genomic_DNA"/>
</dbReference>
<feature type="transmembrane region" description="Helical" evidence="9">
    <location>
        <begin position="161"/>
        <end position="181"/>
    </location>
</feature>
<dbReference type="PROSITE" id="PS00379">
    <property type="entry name" value="CDP_ALCOHOL_P_TRANSF"/>
    <property type="match status" value="1"/>
</dbReference>
<dbReference type="STRING" id="6945.B7QCY8"/>
<organism>
    <name type="scientific">Ixodes scapularis</name>
    <name type="common">Black-legged tick</name>
    <name type="synonym">Deer tick</name>
    <dbReference type="NCBI Taxonomy" id="6945"/>
    <lineage>
        <taxon>Eukaryota</taxon>
        <taxon>Metazoa</taxon>
        <taxon>Ecdysozoa</taxon>
        <taxon>Arthropoda</taxon>
        <taxon>Chelicerata</taxon>
        <taxon>Arachnida</taxon>
        <taxon>Acari</taxon>
        <taxon>Parasitiformes</taxon>
        <taxon>Ixodida</taxon>
        <taxon>Ixodoidea</taxon>
        <taxon>Ixodidae</taxon>
        <taxon>Ixodinae</taxon>
        <taxon>Ixodes</taxon>
    </lineage>
</organism>
<evidence type="ECO:0000313" key="11">
    <source>
        <dbReference type="EnsemblMetazoa" id="ISCW013023-PA"/>
    </source>
</evidence>